<keyword evidence="1" id="KW-0472">Membrane</keyword>
<name>A0A2S5TEX7_9GAMM</name>
<comment type="caution">
    <text evidence="2">The sequence shown here is derived from an EMBL/GenBank/DDBJ whole genome shotgun (WGS) entry which is preliminary data.</text>
</comment>
<dbReference type="RefSeq" id="WP_104230602.1">
    <property type="nucleotide sequence ID" value="NZ_PSNW01000006.1"/>
</dbReference>
<organism evidence="2 3">
    <name type="scientific">Solimonas fluminis</name>
    <dbReference type="NCBI Taxonomy" id="2086571"/>
    <lineage>
        <taxon>Bacteria</taxon>
        <taxon>Pseudomonadati</taxon>
        <taxon>Pseudomonadota</taxon>
        <taxon>Gammaproteobacteria</taxon>
        <taxon>Nevskiales</taxon>
        <taxon>Nevskiaceae</taxon>
        <taxon>Solimonas</taxon>
    </lineage>
</organism>
<dbReference type="Pfam" id="PF14248">
    <property type="entry name" value="DUF4345"/>
    <property type="match status" value="1"/>
</dbReference>
<reference evidence="2 3" key="1">
    <citation type="submission" date="2018-02" db="EMBL/GenBank/DDBJ databases">
        <title>Genome sequencing of Solimonas sp. HR-BB.</title>
        <authorList>
            <person name="Lee Y."/>
            <person name="Jeon C.O."/>
        </authorList>
    </citation>
    <scope>NUCLEOTIDE SEQUENCE [LARGE SCALE GENOMIC DNA]</scope>
    <source>
        <strain evidence="2 3">HR-BB</strain>
    </source>
</reference>
<sequence>MALYAYLLVTGLIFALLGFYTLADPQGAMDAGQLGLTLDSAAAFSQMRGAGGGTTLAVGLLLLASMLRPALRRPALWTVVVVLGGLEAGRVVSLLVDAPPPPGVVASMVIENLGLWQALYWLQHEAVPA</sequence>
<evidence type="ECO:0008006" key="4">
    <source>
        <dbReference type="Google" id="ProtNLM"/>
    </source>
</evidence>
<evidence type="ECO:0000256" key="1">
    <source>
        <dbReference type="SAM" id="Phobius"/>
    </source>
</evidence>
<keyword evidence="1" id="KW-1133">Transmembrane helix</keyword>
<dbReference type="OrthoDB" id="8962335at2"/>
<keyword evidence="3" id="KW-1185">Reference proteome</keyword>
<dbReference type="InterPro" id="IPR025597">
    <property type="entry name" value="DUF4345"/>
</dbReference>
<proteinExistence type="predicted"/>
<dbReference type="AlphaFoldDB" id="A0A2S5TEX7"/>
<accession>A0A2S5TEX7</accession>
<evidence type="ECO:0000313" key="2">
    <source>
        <dbReference type="EMBL" id="PPE73540.1"/>
    </source>
</evidence>
<dbReference type="Proteomes" id="UP000238220">
    <property type="component" value="Unassembled WGS sequence"/>
</dbReference>
<gene>
    <name evidence="2" type="ORF">C3942_12105</name>
</gene>
<keyword evidence="1" id="KW-0812">Transmembrane</keyword>
<protein>
    <recommendedName>
        <fullName evidence="4">DUF4345 domain-containing protein</fullName>
    </recommendedName>
</protein>
<evidence type="ECO:0000313" key="3">
    <source>
        <dbReference type="Proteomes" id="UP000238220"/>
    </source>
</evidence>
<dbReference type="EMBL" id="PSNW01000006">
    <property type="protein sequence ID" value="PPE73540.1"/>
    <property type="molecule type" value="Genomic_DNA"/>
</dbReference>
<feature type="transmembrane region" description="Helical" evidence="1">
    <location>
        <begin position="47"/>
        <end position="64"/>
    </location>
</feature>